<organism evidence="1 2">
    <name type="scientific">Rhodopirellula maiorica SM1</name>
    <dbReference type="NCBI Taxonomy" id="1265738"/>
    <lineage>
        <taxon>Bacteria</taxon>
        <taxon>Pseudomonadati</taxon>
        <taxon>Planctomycetota</taxon>
        <taxon>Planctomycetia</taxon>
        <taxon>Pirellulales</taxon>
        <taxon>Pirellulaceae</taxon>
        <taxon>Novipirellula</taxon>
    </lineage>
</organism>
<protein>
    <submittedName>
        <fullName evidence="1">Uncharacterized protein</fullName>
    </submittedName>
</protein>
<dbReference type="Proteomes" id="UP000011991">
    <property type="component" value="Unassembled WGS sequence"/>
</dbReference>
<proteinExistence type="predicted"/>
<reference evidence="1 2" key="1">
    <citation type="journal article" date="2013" name="Mar. Genomics">
        <title>Expression of sulfatases in Rhodopirellula baltica and the diversity of sulfatases in the genus Rhodopirellula.</title>
        <authorList>
            <person name="Wegner C.E."/>
            <person name="Richter-Heitmann T."/>
            <person name="Klindworth A."/>
            <person name="Klockow C."/>
            <person name="Richter M."/>
            <person name="Achstetter T."/>
            <person name="Glockner F.O."/>
            <person name="Harder J."/>
        </authorList>
    </citation>
    <scope>NUCLEOTIDE SEQUENCE [LARGE SCALE GENOMIC DNA]</scope>
    <source>
        <strain evidence="1 2">SM1</strain>
    </source>
</reference>
<gene>
    <name evidence="1" type="ORF">RMSM_05484</name>
</gene>
<evidence type="ECO:0000313" key="1">
    <source>
        <dbReference type="EMBL" id="EMI17606.1"/>
    </source>
</evidence>
<comment type="caution">
    <text evidence="1">The sequence shown here is derived from an EMBL/GenBank/DDBJ whole genome shotgun (WGS) entry which is preliminary data.</text>
</comment>
<name>M5RET2_9BACT</name>
<sequence>MDLVPVTEEMKLPANLLVLWKKDSRNYWSGTVVEELPDGTVNTKEVGGQRRTFAVPRGRLQLVPKEIEQPKSISAETLTLLYAQALHAGQLEATRKQVHEKLLASAKAKPDAPILGEERRQIMSGLRSGKYLEMERALQLIAARNPRKDGELNTAVKKTLEYPDGMLQNIAKVALPKVLPGP</sequence>
<dbReference type="EMBL" id="ANOG01000777">
    <property type="protein sequence ID" value="EMI17606.1"/>
    <property type="molecule type" value="Genomic_DNA"/>
</dbReference>
<evidence type="ECO:0000313" key="2">
    <source>
        <dbReference type="Proteomes" id="UP000011991"/>
    </source>
</evidence>
<accession>M5RET2</accession>
<dbReference type="PATRIC" id="fig|1265738.3.peg.5490"/>
<dbReference type="AlphaFoldDB" id="M5RET2"/>
<dbReference type="RefSeq" id="WP_008703272.1">
    <property type="nucleotide sequence ID" value="NZ_ANOG01000777.1"/>
</dbReference>
<keyword evidence="2" id="KW-1185">Reference proteome</keyword>